<dbReference type="InterPro" id="IPR017927">
    <property type="entry name" value="FAD-bd_FR_type"/>
</dbReference>
<accession>A0ABW4YUA5</accession>
<evidence type="ECO:0000313" key="4">
    <source>
        <dbReference type="Proteomes" id="UP001597299"/>
    </source>
</evidence>
<dbReference type="InterPro" id="IPR017938">
    <property type="entry name" value="Riboflavin_synthase-like_b-brl"/>
</dbReference>
<dbReference type="InterPro" id="IPR013113">
    <property type="entry name" value="SIP_FAD-bd"/>
</dbReference>
<dbReference type="PANTHER" id="PTHR30157:SF0">
    <property type="entry name" value="NADPH-DEPENDENT FERRIC-CHELATE REDUCTASE"/>
    <property type="match status" value="1"/>
</dbReference>
<reference evidence="4" key="1">
    <citation type="journal article" date="2019" name="Int. J. Syst. Evol. Microbiol.">
        <title>The Global Catalogue of Microorganisms (GCM) 10K type strain sequencing project: providing services to taxonomists for standard genome sequencing and annotation.</title>
        <authorList>
            <consortium name="The Broad Institute Genomics Platform"/>
            <consortium name="The Broad Institute Genome Sequencing Center for Infectious Disease"/>
            <person name="Wu L."/>
            <person name="Ma J."/>
        </authorList>
    </citation>
    <scope>NUCLEOTIDE SEQUENCE [LARGE SCALE GENOMIC DNA]</scope>
    <source>
        <strain evidence="4">CCM 7435</strain>
    </source>
</reference>
<dbReference type="PANTHER" id="PTHR30157">
    <property type="entry name" value="FERRIC REDUCTASE, NADPH-DEPENDENT"/>
    <property type="match status" value="1"/>
</dbReference>
<dbReference type="SUPFAM" id="SSF63380">
    <property type="entry name" value="Riboflavin synthase domain-like"/>
    <property type="match status" value="1"/>
</dbReference>
<comment type="similarity">
    <text evidence="1">Belongs to the SIP oxidoreductase family.</text>
</comment>
<dbReference type="RefSeq" id="WP_213352017.1">
    <property type="nucleotide sequence ID" value="NZ_JAHBGB010000019.1"/>
</dbReference>
<evidence type="ECO:0000313" key="3">
    <source>
        <dbReference type="EMBL" id="MFD2139634.1"/>
    </source>
</evidence>
<protein>
    <submittedName>
        <fullName evidence="3">Siderophore-interacting protein</fullName>
    </submittedName>
</protein>
<keyword evidence="4" id="KW-1185">Reference proteome</keyword>
<name>A0ABW4YUA5_9HYPH</name>
<dbReference type="Pfam" id="PF04954">
    <property type="entry name" value="SIP"/>
    <property type="match status" value="1"/>
</dbReference>
<dbReference type="InterPro" id="IPR039374">
    <property type="entry name" value="SIP_fam"/>
</dbReference>
<sequence>MSQRKFHELSVVERRYLSPGMVRLTFTGEELAAFPSTGIGDEYVRLFFPDPASGELVLPEIDDEGHWTFPAERERVRFSTYTIRRFDAPARELDIDFVVHAGGMASDWACAAEPGAAIVINSPRGLYEPPEELSWQVLMADATGLPALARLIEQTPDHVASQIFIEVADRSHEQSLPAHPRATVSWIHGTGNGLCASTLDKQFAQVAMMDGNGYLWAAGEQAAMRAVRRKARKIPAFAGTRCKAIAYWIA</sequence>
<comment type="caution">
    <text evidence="3">The sequence shown here is derived from an EMBL/GenBank/DDBJ whole genome shotgun (WGS) entry which is preliminary data.</text>
</comment>
<dbReference type="Gene3D" id="2.40.30.10">
    <property type="entry name" value="Translation factors"/>
    <property type="match status" value="1"/>
</dbReference>
<dbReference type="PROSITE" id="PS51384">
    <property type="entry name" value="FAD_FR"/>
    <property type="match status" value="1"/>
</dbReference>
<organism evidence="3 4">
    <name type="scientific">Ancylobacter oerskovii</name>
    <dbReference type="NCBI Taxonomy" id="459519"/>
    <lineage>
        <taxon>Bacteria</taxon>
        <taxon>Pseudomonadati</taxon>
        <taxon>Pseudomonadota</taxon>
        <taxon>Alphaproteobacteria</taxon>
        <taxon>Hyphomicrobiales</taxon>
        <taxon>Xanthobacteraceae</taxon>
        <taxon>Ancylobacter</taxon>
    </lineage>
</organism>
<dbReference type="InterPro" id="IPR007037">
    <property type="entry name" value="SIP_rossman_dom"/>
</dbReference>
<dbReference type="InterPro" id="IPR039261">
    <property type="entry name" value="FNR_nucleotide-bd"/>
</dbReference>
<evidence type="ECO:0000259" key="2">
    <source>
        <dbReference type="PROSITE" id="PS51384"/>
    </source>
</evidence>
<dbReference type="Proteomes" id="UP001597299">
    <property type="component" value="Unassembled WGS sequence"/>
</dbReference>
<feature type="domain" description="FAD-binding FR-type" evidence="2">
    <location>
        <begin position="4"/>
        <end position="130"/>
    </location>
</feature>
<gene>
    <name evidence="3" type="ORF">ACFSNC_04410</name>
</gene>
<dbReference type="EMBL" id="JBHUHD010000001">
    <property type="protein sequence ID" value="MFD2139634.1"/>
    <property type="molecule type" value="Genomic_DNA"/>
</dbReference>
<dbReference type="Gene3D" id="3.40.50.80">
    <property type="entry name" value="Nucleotide-binding domain of ferredoxin-NADP reductase (FNR) module"/>
    <property type="match status" value="1"/>
</dbReference>
<evidence type="ECO:0000256" key="1">
    <source>
        <dbReference type="ARBA" id="ARBA00035644"/>
    </source>
</evidence>
<dbReference type="CDD" id="cd06193">
    <property type="entry name" value="siderophore_interacting"/>
    <property type="match status" value="1"/>
</dbReference>
<proteinExistence type="inferred from homology"/>
<dbReference type="Pfam" id="PF08021">
    <property type="entry name" value="FAD_binding_9"/>
    <property type="match status" value="1"/>
</dbReference>